<evidence type="ECO:0000313" key="1">
    <source>
        <dbReference type="EMBL" id="NYJ32502.1"/>
    </source>
</evidence>
<dbReference type="RefSeq" id="WP_179820354.1">
    <property type="nucleotide sequence ID" value="NZ_JACCFS010000001.1"/>
</dbReference>
<protein>
    <submittedName>
        <fullName evidence="1">Uncharacterized protein</fullName>
    </submittedName>
</protein>
<dbReference type="Proteomes" id="UP000572051">
    <property type="component" value="Unassembled WGS sequence"/>
</dbReference>
<name>A0A7Z0EID2_9ACTN</name>
<accession>A0A7Z0EID2</accession>
<gene>
    <name evidence="1" type="ORF">HNR10_000383</name>
</gene>
<dbReference type="AlphaFoldDB" id="A0A7Z0EID2"/>
<keyword evidence="2" id="KW-1185">Reference proteome</keyword>
<evidence type="ECO:0000313" key="2">
    <source>
        <dbReference type="Proteomes" id="UP000572051"/>
    </source>
</evidence>
<sequence>MFGSLSDRLLSLVVPKARASAGFCYKERTNHDGRIVCRTCCINATYSCGPWSVNNC</sequence>
<dbReference type="EMBL" id="JACCFS010000001">
    <property type="protein sequence ID" value="NYJ32502.1"/>
    <property type="molecule type" value="Genomic_DNA"/>
</dbReference>
<organism evidence="1 2">
    <name type="scientific">Nocardiopsis aegyptia</name>
    <dbReference type="NCBI Taxonomy" id="220378"/>
    <lineage>
        <taxon>Bacteria</taxon>
        <taxon>Bacillati</taxon>
        <taxon>Actinomycetota</taxon>
        <taxon>Actinomycetes</taxon>
        <taxon>Streptosporangiales</taxon>
        <taxon>Nocardiopsidaceae</taxon>
        <taxon>Nocardiopsis</taxon>
    </lineage>
</organism>
<reference evidence="1 2" key="1">
    <citation type="submission" date="2020-07" db="EMBL/GenBank/DDBJ databases">
        <title>Sequencing the genomes of 1000 actinobacteria strains.</title>
        <authorList>
            <person name="Klenk H.-P."/>
        </authorList>
    </citation>
    <scope>NUCLEOTIDE SEQUENCE [LARGE SCALE GENOMIC DNA]</scope>
    <source>
        <strain evidence="1 2">DSM 44442</strain>
    </source>
</reference>
<comment type="caution">
    <text evidence="1">The sequence shown here is derived from an EMBL/GenBank/DDBJ whole genome shotgun (WGS) entry which is preliminary data.</text>
</comment>
<proteinExistence type="predicted"/>